<feature type="region of interest" description="Disordered" evidence="1">
    <location>
        <begin position="53"/>
        <end position="75"/>
    </location>
</feature>
<reference evidence="2 3" key="1">
    <citation type="submission" date="2019-03" db="EMBL/GenBank/DDBJ databases">
        <title>Genomic Encyclopedia of Type Strains, Phase III (KMG-III): the genomes of soil and plant-associated and newly described type strains.</title>
        <authorList>
            <person name="Whitman W."/>
        </authorList>
    </citation>
    <scope>NUCLEOTIDE SEQUENCE [LARGE SCALE GENOMIC DNA]</scope>
    <source>
        <strain evidence="2 3">VKM Ac-2570</strain>
    </source>
</reference>
<name>A0A4R8A3K4_9ACTN</name>
<comment type="caution">
    <text evidence="2">The sequence shown here is derived from an EMBL/GenBank/DDBJ whole genome shotgun (WGS) entry which is preliminary data.</text>
</comment>
<protein>
    <submittedName>
        <fullName evidence="2">Uncharacterized protein</fullName>
    </submittedName>
</protein>
<dbReference type="AlphaFoldDB" id="A0A4R8A3K4"/>
<evidence type="ECO:0000313" key="3">
    <source>
        <dbReference type="Proteomes" id="UP000295447"/>
    </source>
</evidence>
<dbReference type="Proteomes" id="UP000295447">
    <property type="component" value="Unassembled WGS sequence"/>
</dbReference>
<keyword evidence="3" id="KW-1185">Reference proteome</keyword>
<accession>A0A4R8A3K4</accession>
<gene>
    <name evidence="2" type="ORF">EV650_3091</name>
</gene>
<dbReference type="EMBL" id="SODF01000001">
    <property type="protein sequence ID" value="TDW24221.1"/>
    <property type="molecule type" value="Genomic_DNA"/>
</dbReference>
<evidence type="ECO:0000313" key="2">
    <source>
        <dbReference type="EMBL" id="TDW24221.1"/>
    </source>
</evidence>
<dbReference type="RefSeq" id="WP_134119418.1">
    <property type="nucleotide sequence ID" value="NZ_SODF01000001.1"/>
</dbReference>
<feature type="compositionally biased region" description="Basic and acidic residues" evidence="1">
    <location>
        <begin position="53"/>
        <end position="62"/>
    </location>
</feature>
<proteinExistence type="predicted"/>
<sequence>MTGKNVPSRDEQAFDAARAGLVAYRKAVSEADKAYANGADEKDVAKMEGAAKREFGRGDGGRMRRKFGRGGESRN</sequence>
<evidence type="ECO:0000256" key="1">
    <source>
        <dbReference type="SAM" id="MobiDB-lite"/>
    </source>
</evidence>
<organism evidence="2 3">
    <name type="scientific">Kribbella kalugense</name>
    <dbReference type="NCBI Taxonomy" id="2512221"/>
    <lineage>
        <taxon>Bacteria</taxon>
        <taxon>Bacillati</taxon>
        <taxon>Actinomycetota</taxon>
        <taxon>Actinomycetes</taxon>
        <taxon>Propionibacteriales</taxon>
        <taxon>Kribbellaceae</taxon>
        <taxon>Kribbella</taxon>
    </lineage>
</organism>